<reference evidence="3 4" key="1">
    <citation type="submission" date="2019-03" db="EMBL/GenBank/DDBJ databases">
        <title>Draft Genome Sequence of Desulfosporosinus fructosivorans Strain 63.6F, Isolated from Marine Sediment in the Baltic Sea.</title>
        <authorList>
            <person name="Hausmann B."/>
            <person name="Vandieken V."/>
            <person name="Pjevac P."/>
            <person name="Schreck K."/>
            <person name="Herbold C.W."/>
            <person name="Loy A."/>
        </authorList>
    </citation>
    <scope>NUCLEOTIDE SEQUENCE [LARGE SCALE GENOMIC DNA]</scope>
    <source>
        <strain evidence="3 4">63.6F</strain>
    </source>
</reference>
<organism evidence="3 4">
    <name type="scientific">Desulfosporosinus fructosivorans</name>
    <dbReference type="NCBI Taxonomy" id="2018669"/>
    <lineage>
        <taxon>Bacteria</taxon>
        <taxon>Bacillati</taxon>
        <taxon>Bacillota</taxon>
        <taxon>Clostridia</taxon>
        <taxon>Eubacteriales</taxon>
        <taxon>Desulfitobacteriaceae</taxon>
        <taxon>Desulfosporosinus</taxon>
    </lineage>
</organism>
<evidence type="ECO:0000256" key="1">
    <source>
        <dbReference type="PROSITE-ProRule" id="PRU00278"/>
    </source>
</evidence>
<dbReference type="Pfam" id="PF13616">
    <property type="entry name" value="Rotamase_3"/>
    <property type="match status" value="1"/>
</dbReference>
<dbReference type="PROSITE" id="PS01096">
    <property type="entry name" value="PPIC_PPIASE_1"/>
    <property type="match status" value="1"/>
</dbReference>
<dbReference type="Pfam" id="PF13624">
    <property type="entry name" value="SurA_N_3"/>
    <property type="match status" value="1"/>
</dbReference>
<dbReference type="SUPFAM" id="SSF109998">
    <property type="entry name" value="Triger factor/SurA peptide-binding domain-like"/>
    <property type="match status" value="1"/>
</dbReference>
<dbReference type="InterPro" id="IPR027304">
    <property type="entry name" value="Trigger_fact/SurA_dom_sf"/>
</dbReference>
<dbReference type="AlphaFoldDB" id="A0A4Z0R4Q5"/>
<proteinExistence type="predicted"/>
<keyword evidence="1" id="KW-0413">Isomerase</keyword>
<keyword evidence="4" id="KW-1185">Reference proteome</keyword>
<dbReference type="PROSITE" id="PS50198">
    <property type="entry name" value="PPIC_PPIASE_2"/>
    <property type="match status" value="1"/>
</dbReference>
<name>A0A4Z0R4Q5_9FIRM</name>
<dbReference type="Gene3D" id="1.10.4030.10">
    <property type="entry name" value="Porin chaperone SurA, peptide-binding domain"/>
    <property type="match status" value="1"/>
</dbReference>
<sequence length="295" mass="32910">MIFKKIKTIYIGLFTLLLVVGIGIGSVYATQNNIVAKVNGVEISETELQDFLLQQGGNDALDTLIQQSIIKQESEKQNIQVSEADIDKELATVKATFDSEEAFNQALETNALTLDDLRKNIVTNIQILRLLEANKPITEEEIKQYFETNKDSLAVAEEVNASHILVATEELATEVKAKIAAGEDFADLAKQYSTDESTKDLGGNLGFFAKGEMVQEFEEVAFSLEVGLVSDPVKTEYGYHIIKIEDKKEAKVATLEDSTAKIKEALLDQKLETEFDPWLQERLAEYTIENYLTKT</sequence>
<dbReference type="Proteomes" id="UP000298460">
    <property type="component" value="Unassembled WGS sequence"/>
</dbReference>
<protein>
    <submittedName>
        <fullName evidence="3">Foldase</fullName>
    </submittedName>
</protein>
<accession>A0A4Z0R4Q5</accession>
<dbReference type="OrthoDB" id="14196at2"/>
<dbReference type="InterPro" id="IPR046357">
    <property type="entry name" value="PPIase_dom_sf"/>
</dbReference>
<dbReference type="PANTHER" id="PTHR47245">
    <property type="entry name" value="PEPTIDYLPROLYL ISOMERASE"/>
    <property type="match status" value="1"/>
</dbReference>
<dbReference type="InterPro" id="IPR023058">
    <property type="entry name" value="PPIase_PpiC_CS"/>
</dbReference>
<dbReference type="RefSeq" id="WP_135548391.1">
    <property type="nucleotide sequence ID" value="NZ_SPQQ01000005.1"/>
</dbReference>
<evidence type="ECO:0000313" key="3">
    <source>
        <dbReference type="EMBL" id="TGE37325.1"/>
    </source>
</evidence>
<dbReference type="GO" id="GO:0003755">
    <property type="term" value="F:peptidyl-prolyl cis-trans isomerase activity"/>
    <property type="evidence" value="ECO:0007669"/>
    <property type="project" value="UniProtKB-KW"/>
</dbReference>
<evidence type="ECO:0000259" key="2">
    <source>
        <dbReference type="PROSITE" id="PS50198"/>
    </source>
</evidence>
<dbReference type="Gene3D" id="3.10.50.40">
    <property type="match status" value="1"/>
</dbReference>
<comment type="caution">
    <text evidence="3">The sequence shown here is derived from an EMBL/GenBank/DDBJ whole genome shotgun (WGS) entry which is preliminary data.</text>
</comment>
<dbReference type="InterPro" id="IPR050245">
    <property type="entry name" value="PrsA_foldase"/>
</dbReference>
<keyword evidence="1" id="KW-0697">Rotamase</keyword>
<evidence type="ECO:0000313" key="4">
    <source>
        <dbReference type="Proteomes" id="UP000298460"/>
    </source>
</evidence>
<dbReference type="InterPro" id="IPR000297">
    <property type="entry name" value="PPIase_PpiC"/>
</dbReference>
<feature type="domain" description="PpiC" evidence="2">
    <location>
        <begin position="156"/>
        <end position="246"/>
    </location>
</feature>
<dbReference type="PANTHER" id="PTHR47245:SF2">
    <property type="entry name" value="PEPTIDYL-PROLYL CIS-TRANS ISOMERASE HP_0175-RELATED"/>
    <property type="match status" value="1"/>
</dbReference>
<dbReference type="EMBL" id="SPQQ01000005">
    <property type="protein sequence ID" value="TGE37325.1"/>
    <property type="molecule type" value="Genomic_DNA"/>
</dbReference>
<dbReference type="SUPFAM" id="SSF54534">
    <property type="entry name" value="FKBP-like"/>
    <property type="match status" value="1"/>
</dbReference>
<gene>
    <name evidence="3" type="ORF">E4K67_15910</name>
</gene>